<dbReference type="EMBL" id="BT080917">
    <property type="protein sequence ID" value="ACO15341.1"/>
    <property type="molecule type" value="mRNA"/>
</dbReference>
<evidence type="ECO:0000256" key="4">
    <source>
        <dbReference type="ARBA" id="ARBA00022691"/>
    </source>
</evidence>
<evidence type="ECO:0000256" key="6">
    <source>
        <dbReference type="HAMAP-Rule" id="MF_03191"/>
    </source>
</evidence>
<dbReference type="PROSITE" id="PS01183">
    <property type="entry name" value="UBIE_1"/>
    <property type="match status" value="1"/>
</dbReference>
<dbReference type="NCBIfam" id="TIGR01934">
    <property type="entry name" value="MenG_MenH_UbiE"/>
    <property type="match status" value="1"/>
</dbReference>
<protein>
    <recommendedName>
        <fullName evidence="6">2-methoxy-6-polyprenyl-1,4-benzoquinol methylase, mitochondrial</fullName>
        <ecNumber evidence="6">2.1.1.201</ecNumber>
    </recommendedName>
    <alternativeName>
        <fullName evidence="6">Ubiquinone biosynthesis methyltransferase COQ5</fullName>
    </alternativeName>
</protein>
<keyword evidence="7" id="KW-0830">Ubiquinone</keyword>
<dbReference type="GO" id="GO:0032259">
    <property type="term" value="P:methylation"/>
    <property type="evidence" value="ECO:0007669"/>
    <property type="project" value="UniProtKB-KW"/>
</dbReference>
<dbReference type="AlphaFoldDB" id="C1C238"/>
<dbReference type="Pfam" id="PF01209">
    <property type="entry name" value="Ubie_methyltran"/>
    <property type="match status" value="1"/>
</dbReference>
<proteinExistence type="evidence at transcript level"/>
<evidence type="ECO:0000256" key="2">
    <source>
        <dbReference type="ARBA" id="ARBA00022679"/>
    </source>
</evidence>
<dbReference type="FunFam" id="3.40.50.150:FF:000064">
    <property type="entry name" value="2-methoxy-6-polyprenyl-1,4-benzoquinol methylase, mitochondrial"/>
    <property type="match status" value="1"/>
</dbReference>
<accession>C1C238</accession>
<dbReference type="GO" id="GO:0008425">
    <property type="term" value="F:2-methoxy-6-polyprenyl-1,4-benzoquinol methyltransferase activity"/>
    <property type="evidence" value="ECO:0007669"/>
    <property type="project" value="UniProtKB-UniRule"/>
</dbReference>
<dbReference type="InterPro" id="IPR004033">
    <property type="entry name" value="UbiE/COQ5_MeTrFase"/>
</dbReference>
<organism evidence="7">
    <name type="scientific">Caligus clemensi</name>
    <name type="common">Sea louse</name>
    <dbReference type="NCBI Taxonomy" id="344056"/>
    <lineage>
        <taxon>Eukaryota</taxon>
        <taxon>Metazoa</taxon>
        <taxon>Ecdysozoa</taxon>
        <taxon>Arthropoda</taxon>
        <taxon>Crustacea</taxon>
        <taxon>Multicrustacea</taxon>
        <taxon>Hexanauplia</taxon>
        <taxon>Copepoda</taxon>
        <taxon>Siphonostomatoida</taxon>
        <taxon>Caligidae</taxon>
        <taxon>Caligus</taxon>
    </lineage>
</organism>
<dbReference type="PANTHER" id="PTHR43591:SF24">
    <property type="entry name" value="2-METHOXY-6-POLYPRENYL-1,4-BENZOQUINOL METHYLASE, MITOCHONDRIAL"/>
    <property type="match status" value="1"/>
</dbReference>
<dbReference type="CDD" id="cd02440">
    <property type="entry name" value="AdoMet_MTases"/>
    <property type="match status" value="1"/>
</dbReference>
<dbReference type="InterPro" id="IPR029063">
    <property type="entry name" value="SAM-dependent_MTases_sf"/>
</dbReference>
<dbReference type="InterPro" id="IPR023576">
    <property type="entry name" value="UbiE/COQ5_MeTrFase_CS"/>
</dbReference>
<dbReference type="UniPathway" id="UPA00232"/>
<feature type="binding site" evidence="6">
    <location>
        <begin position="149"/>
        <end position="150"/>
    </location>
    <ligand>
        <name>S-adenosyl-L-methionine</name>
        <dbReference type="ChEBI" id="CHEBI:59789"/>
    </ligand>
</feature>
<keyword evidence="6" id="KW-0472">Membrane</keyword>
<comment type="function">
    <text evidence="6">Methyltransferase required for the conversion of 2-polyprenyl-6-methoxy-1,4-benzoquinol (DDMQH2) to 2-polyprenyl-3-methyl-6-methoxy-1,4-benzoquinol (DMQH2).</text>
</comment>
<keyword evidence="6" id="KW-0496">Mitochondrion</keyword>
<dbReference type="Gene3D" id="3.40.50.150">
    <property type="entry name" value="Vaccinia Virus protein VP39"/>
    <property type="match status" value="1"/>
</dbReference>
<feature type="binding site" evidence="6">
    <location>
        <position position="120"/>
    </location>
    <ligand>
        <name>S-adenosyl-L-methionine</name>
        <dbReference type="ChEBI" id="CHEBI:59789"/>
    </ligand>
</feature>
<dbReference type="GO" id="GO:0031314">
    <property type="term" value="C:extrinsic component of mitochondrial inner membrane"/>
    <property type="evidence" value="ECO:0007669"/>
    <property type="project" value="UniProtKB-UniRule"/>
</dbReference>
<keyword evidence="6" id="KW-0999">Mitochondrion inner membrane</keyword>
<dbReference type="EC" id="2.1.1.201" evidence="6"/>
<comment type="pathway">
    <text evidence="6">Cofactor biosynthesis; ubiquinone biosynthesis.</text>
</comment>
<feature type="binding site" evidence="6">
    <location>
        <position position="93"/>
    </location>
    <ligand>
        <name>S-adenosyl-L-methionine</name>
        <dbReference type="ChEBI" id="CHEBI:59789"/>
    </ligand>
</feature>
<keyword evidence="1 6" id="KW-0489">Methyltransferase</keyword>
<comment type="subunit">
    <text evidence="5">Component of a multi-subunit COQ enzyme complex, composed of at least COQ3, COQ4, COQ5, COQ6, COQ7 and COQ9. Interacts with PYURF; the interaction is direct, stabilizes COQ5 protein and associates PYURF with COQ enzyme complex.</text>
</comment>
<dbReference type="NCBIfam" id="NF001242">
    <property type="entry name" value="PRK00216.1-3"/>
    <property type="match status" value="1"/>
</dbReference>
<name>C1C238_CALCM</name>
<keyword evidence="3 6" id="KW-0831">Ubiquinone biosynthesis</keyword>
<keyword evidence="2 6" id="KW-0808">Transferase</keyword>
<comment type="caution">
    <text evidence="6">Lacks conserved residue(s) required for the propagation of feature annotation.</text>
</comment>
<dbReference type="NCBIfam" id="NF001244">
    <property type="entry name" value="PRK00216.1-5"/>
    <property type="match status" value="1"/>
</dbReference>
<dbReference type="PANTHER" id="PTHR43591">
    <property type="entry name" value="METHYLTRANSFERASE"/>
    <property type="match status" value="1"/>
</dbReference>
<reference evidence="7" key="1">
    <citation type="submission" date="2009-03" db="EMBL/GenBank/DDBJ databases">
        <title>Caligus clemensi ESTs and full-length cDNAs.</title>
        <authorList>
            <person name="Yasuike M."/>
            <person name="von Schalburg K."/>
            <person name="Cooper G."/>
            <person name="Leong J."/>
            <person name="Jones S.R.M."/>
            <person name="Koop B.F."/>
        </authorList>
    </citation>
    <scope>NUCLEOTIDE SEQUENCE</scope>
    <source>
        <tissue evidence="7">Whole</tissue>
    </source>
</reference>
<dbReference type="HAMAP" id="MF_01813">
    <property type="entry name" value="MenG_UbiE_methyltr"/>
    <property type="match status" value="1"/>
</dbReference>
<keyword evidence="4 6" id="KW-0949">S-adenosyl-L-methionine</keyword>
<dbReference type="SUPFAM" id="SSF53335">
    <property type="entry name" value="S-adenosyl-L-methionine-dependent methyltransferases"/>
    <property type="match status" value="1"/>
</dbReference>
<comment type="subcellular location">
    <subcellularLocation>
        <location evidence="6">Mitochondrion inner membrane</location>
        <topology evidence="6">Peripheral membrane protein</topology>
        <orientation evidence="6">Matrix side</orientation>
    </subcellularLocation>
</comment>
<evidence type="ECO:0000313" key="7">
    <source>
        <dbReference type="EMBL" id="ACO15341.1"/>
    </source>
</evidence>
<gene>
    <name evidence="7" type="primary">COQ5</name>
</gene>
<evidence type="ECO:0000256" key="5">
    <source>
        <dbReference type="ARBA" id="ARBA00046387"/>
    </source>
</evidence>
<sequence length="279" mass="31217">MFTVVRRQNILRKSIRRASSSYSKEELTHFGFQTISEVEKKEKVIDVFRSVSTKYDLMNDLMSAGIHRVWKSTFVNNLNPSPEHRILDVAGGTGDIAFRILDHLKATNKDSNGGKITVCDINGSMLDVGRSRASAGGYLAPQIEFVEGDAQALQFPDNSFDAYTIAFGIRNVVRIEEAISEAYRVLKPGGRFMCLEFAPVDTPVIGDLYNAYLFNVIPPLGEVVSGDWNSYQYLVESIQNFPPQDDFKQIIQDAGFRFVTYKNLSLGIVAIHSGFKIPQ</sequence>
<comment type="similarity">
    <text evidence="6">Belongs to the class I-like SAM-binding methyltransferase superfamily. MenG/UbiE family.</text>
</comment>
<evidence type="ECO:0000256" key="1">
    <source>
        <dbReference type="ARBA" id="ARBA00022603"/>
    </source>
</evidence>
<dbReference type="PROSITE" id="PS51608">
    <property type="entry name" value="SAM_MT_UBIE"/>
    <property type="match status" value="1"/>
</dbReference>
<comment type="catalytic activity">
    <reaction evidence="6">
        <text>a 2-methoxy-6-(all-trans-polyprenyl)benzene-1,4-diol + S-adenosyl-L-methionine = a 5-methoxy-2-methyl-3-(all-trans-polyprenyl)benzene-1,4-diol + S-adenosyl-L-homocysteine + H(+)</text>
        <dbReference type="Rhea" id="RHEA:28286"/>
        <dbReference type="Rhea" id="RHEA-COMP:10858"/>
        <dbReference type="Rhea" id="RHEA-COMP:10859"/>
        <dbReference type="ChEBI" id="CHEBI:15378"/>
        <dbReference type="ChEBI" id="CHEBI:57856"/>
        <dbReference type="ChEBI" id="CHEBI:59789"/>
        <dbReference type="ChEBI" id="CHEBI:84166"/>
        <dbReference type="ChEBI" id="CHEBI:84167"/>
        <dbReference type="EC" id="2.1.1.201"/>
    </reaction>
</comment>
<evidence type="ECO:0000256" key="3">
    <source>
        <dbReference type="ARBA" id="ARBA00022688"/>
    </source>
</evidence>